<gene>
    <name evidence="2" type="ORF">BBN63_16320</name>
</gene>
<feature type="signal peptide" evidence="1">
    <location>
        <begin position="1"/>
        <end position="32"/>
    </location>
</feature>
<sequence>MSPARTRFARLTGVGTAVLLATGALTAPSAVADEKPHCAVDVATNAETCFATLPEALDAARSGQGNGPRTMAGDVIQGTFFDDPQFGGASLTVYGTAPCEKDGWVNYQYDLPDDWKNRISSVQPWANCWLWLYPEPGLGGDRDGPFEENAADIGGLMNDRTQSIGFS</sequence>
<organism evidence="2 3">
    <name type="scientific">Streptomyces niveus</name>
    <name type="common">Streptomyces spheroides</name>
    <dbReference type="NCBI Taxonomy" id="193462"/>
    <lineage>
        <taxon>Bacteria</taxon>
        <taxon>Bacillati</taxon>
        <taxon>Actinomycetota</taxon>
        <taxon>Actinomycetes</taxon>
        <taxon>Kitasatosporales</taxon>
        <taxon>Streptomycetaceae</taxon>
        <taxon>Streptomyces</taxon>
    </lineage>
</organism>
<dbReference type="OrthoDB" id="5123238at2"/>
<keyword evidence="3" id="KW-1185">Reference proteome</keyword>
<evidence type="ECO:0008006" key="4">
    <source>
        <dbReference type="Google" id="ProtNLM"/>
    </source>
</evidence>
<reference evidence="2 3" key="1">
    <citation type="submission" date="2016-11" db="EMBL/GenBank/DDBJ databases">
        <title>Complete genome sequence of Streptomyces niveus SCSIO 3406.</title>
        <authorList>
            <person name="Zhu Q."/>
            <person name="Cheng W."/>
            <person name="Song Y."/>
            <person name="Li Q."/>
            <person name="Ju J."/>
        </authorList>
    </citation>
    <scope>NUCLEOTIDE SEQUENCE [LARGE SCALE GENOMIC DNA]</scope>
    <source>
        <strain evidence="2 3">SCSIO 3406</strain>
    </source>
</reference>
<dbReference type="EMBL" id="CP018047">
    <property type="protein sequence ID" value="AQU67573.1"/>
    <property type="molecule type" value="Genomic_DNA"/>
</dbReference>
<protein>
    <recommendedName>
        <fullName evidence="4">Secreted protein</fullName>
    </recommendedName>
</protein>
<dbReference type="Gene3D" id="2.60.20.10">
    <property type="entry name" value="Crystallins"/>
    <property type="match status" value="1"/>
</dbReference>
<dbReference type="PROSITE" id="PS51318">
    <property type="entry name" value="TAT"/>
    <property type="match status" value="1"/>
</dbReference>
<dbReference type="KEGG" id="snw:BBN63_16320"/>
<feature type="chain" id="PRO_5013069855" description="Secreted protein" evidence="1">
    <location>
        <begin position="33"/>
        <end position="167"/>
    </location>
</feature>
<evidence type="ECO:0000313" key="2">
    <source>
        <dbReference type="EMBL" id="AQU67573.1"/>
    </source>
</evidence>
<evidence type="ECO:0000256" key="1">
    <source>
        <dbReference type="SAM" id="SignalP"/>
    </source>
</evidence>
<name>A0A1U9QUA5_STRNV</name>
<dbReference type="RefSeq" id="WP_078076138.1">
    <property type="nucleotide sequence ID" value="NZ_CP018047.1"/>
</dbReference>
<accession>A0A1U9QUA5</accession>
<dbReference type="Proteomes" id="UP000189677">
    <property type="component" value="Chromosome"/>
</dbReference>
<keyword evidence="1" id="KW-0732">Signal</keyword>
<dbReference type="InterPro" id="IPR006311">
    <property type="entry name" value="TAT_signal"/>
</dbReference>
<dbReference type="AlphaFoldDB" id="A0A1U9QUA5"/>
<evidence type="ECO:0000313" key="3">
    <source>
        <dbReference type="Proteomes" id="UP000189677"/>
    </source>
</evidence>
<proteinExistence type="predicted"/>